<dbReference type="PANTHER" id="PTHR34145:SF68">
    <property type="entry name" value="FBD DOMAIN-CONTAINING PROTEIN"/>
    <property type="match status" value="1"/>
</dbReference>
<dbReference type="Pfam" id="PF23622">
    <property type="entry name" value="LRR_At1g61320_AtMIF1"/>
    <property type="match status" value="1"/>
</dbReference>
<dbReference type="InterPro" id="IPR055357">
    <property type="entry name" value="LRR_At1g61320_AtMIF1"/>
</dbReference>
<dbReference type="Proteomes" id="UP001153555">
    <property type="component" value="Unassembled WGS sequence"/>
</dbReference>
<accession>A0A9N7R0X9</accession>
<dbReference type="PANTHER" id="PTHR34145">
    <property type="entry name" value="OS02G0105600 PROTEIN"/>
    <property type="match status" value="1"/>
</dbReference>
<comment type="caution">
    <text evidence="2">The sequence shown here is derived from an EMBL/GenBank/DDBJ whole genome shotgun (WGS) entry which is preliminary data.</text>
</comment>
<protein>
    <recommendedName>
        <fullName evidence="1">At1g61320/AtMIF1 LRR domain-containing protein</fullName>
    </recommendedName>
</protein>
<dbReference type="EMBL" id="CACSLK010001140">
    <property type="protein sequence ID" value="CAA0807417.1"/>
    <property type="molecule type" value="Genomic_DNA"/>
</dbReference>
<name>A0A9N7R0X9_STRHE</name>
<dbReference type="InterPro" id="IPR053772">
    <property type="entry name" value="At1g61320/At1g61330-like"/>
</dbReference>
<dbReference type="OrthoDB" id="613853at2759"/>
<proteinExistence type="predicted"/>
<evidence type="ECO:0000259" key="1">
    <source>
        <dbReference type="Pfam" id="PF23622"/>
    </source>
</evidence>
<sequence length="204" mass="23246">MGRNSLEYEYGGYLADHIIKGFPEITVSHCTKFVLLTVLHIHRAGLKQKVAELLSLLKFPMMPKLKKLVIVETLRGVDSSLLGVANLISASPILQEFELKQSWAKVERSNNEIQKGLKHFPLHQHLNVFRFLGYYACPSDVELVNYLLENCVALKEIIVDTQTHRRVAYGPLDSKQLELAERAKGYAKQQLEPLVPNHIRLFIC</sequence>
<feature type="domain" description="At1g61320/AtMIF1 LRR" evidence="1">
    <location>
        <begin position="64"/>
        <end position="202"/>
    </location>
</feature>
<gene>
    <name evidence="2" type="ORF">SHERM_10148</name>
</gene>
<reference evidence="2" key="1">
    <citation type="submission" date="2019-12" db="EMBL/GenBank/DDBJ databases">
        <authorList>
            <person name="Scholes J."/>
        </authorList>
    </citation>
    <scope>NUCLEOTIDE SEQUENCE</scope>
</reference>
<evidence type="ECO:0000313" key="2">
    <source>
        <dbReference type="EMBL" id="CAA0807417.1"/>
    </source>
</evidence>
<keyword evidence="3" id="KW-1185">Reference proteome</keyword>
<dbReference type="AlphaFoldDB" id="A0A9N7R0X9"/>
<evidence type="ECO:0000313" key="3">
    <source>
        <dbReference type="Proteomes" id="UP001153555"/>
    </source>
</evidence>
<organism evidence="2 3">
    <name type="scientific">Striga hermonthica</name>
    <name type="common">Purple witchweed</name>
    <name type="synonym">Buchnera hermonthica</name>
    <dbReference type="NCBI Taxonomy" id="68872"/>
    <lineage>
        <taxon>Eukaryota</taxon>
        <taxon>Viridiplantae</taxon>
        <taxon>Streptophyta</taxon>
        <taxon>Embryophyta</taxon>
        <taxon>Tracheophyta</taxon>
        <taxon>Spermatophyta</taxon>
        <taxon>Magnoliopsida</taxon>
        <taxon>eudicotyledons</taxon>
        <taxon>Gunneridae</taxon>
        <taxon>Pentapetalae</taxon>
        <taxon>asterids</taxon>
        <taxon>lamiids</taxon>
        <taxon>Lamiales</taxon>
        <taxon>Orobanchaceae</taxon>
        <taxon>Buchnereae</taxon>
        <taxon>Striga</taxon>
    </lineage>
</organism>